<dbReference type="Pfam" id="PF23247">
    <property type="entry name" value="LRR_RPS2"/>
    <property type="match status" value="2"/>
</dbReference>
<dbReference type="InterPro" id="IPR056789">
    <property type="entry name" value="LRR_R13L1-DRL21"/>
</dbReference>
<comment type="caution">
    <text evidence="5">The sequence shown here is derived from an EMBL/GenBank/DDBJ whole genome shotgun (WGS) entry which is preliminary data.</text>
</comment>
<proteinExistence type="predicted"/>
<sequence length="588" mass="67528">MLRPHKKLKELTISGYHSLTFPTWVGNSSFSNMVCLKFLNCEKCISLPSLTKLHIQGMKAVENVGLEFYGSGCSNPFPSLEVLTFVDMPEWKDWSPFGVEERAQAFARLAELSIKRCPKLLQKLPRNLPCLRKLDIKECPLLVGAWIPSQTELNEASSLTYLRVEKIQGLTWLASWFFQGLLMQLQELKIFGCTELKSLWKNEVRINHRLPALRRLQVEGCPQLISLFEEEEEGGLQQHEELPHLMMLEYLEIEDCEKLEKLPRGLHNLKCLQKLILDSCPRLISFPKKGLPPMLRTLDIYKCEALRSLPDQLEMLNSLEELKVRKCPWQTNFSCSRTRLPPTLKELEIKECGDVVSILAEEGMKIDCPSLESVIIRGCERLKSLPDVMQNNDGGCLRSLSQLHITKCDNVESVPEGWFTATNLRELRILSCKKLKRLPHHAYENNLTCLHDLRVDSCAAAATGLVPYILKEECSSSYSYYFTNLTFLRLHNVDMGSKPPSEWGLHRLSSLTKLHLEEYGWASFPPKETTQWLPPSLLRLYIRHFLNLEKLSCKDFQNLPSLEKLEFYEEASSDMEESQTILARTGLL</sequence>
<evidence type="ECO:0000256" key="2">
    <source>
        <dbReference type="ARBA" id="ARBA00022821"/>
    </source>
</evidence>
<evidence type="ECO:0000313" key="5">
    <source>
        <dbReference type="EMBL" id="KAG5543710.1"/>
    </source>
</evidence>
<evidence type="ECO:0000259" key="3">
    <source>
        <dbReference type="Pfam" id="PF23247"/>
    </source>
</evidence>
<dbReference type="Gene3D" id="3.80.10.10">
    <property type="entry name" value="Ribonuclease Inhibitor"/>
    <property type="match status" value="5"/>
</dbReference>
<evidence type="ECO:0000256" key="1">
    <source>
        <dbReference type="ARBA" id="ARBA00022614"/>
    </source>
</evidence>
<dbReference type="PANTHER" id="PTHR36766:SF45">
    <property type="entry name" value="NB-ARC DOMAIN-CONTAINING PROTEIN"/>
    <property type="match status" value="1"/>
</dbReference>
<evidence type="ECO:0000259" key="4">
    <source>
        <dbReference type="Pfam" id="PF25019"/>
    </source>
</evidence>
<name>A0AAV6JU99_9ERIC</name>
<organism evidence="5 6">
    <name type="scientific">Rhododendron griersonianum</name>
    <dbReference type="NCBI Taxonomy" id="479676"/>
    <lineage>
        <taxon>Eukaryota</taxon>
        <taxon>Viridiplantae</taxon>
        <taxon>Streptophyta</taxon>
        <taxon>Embryophyta</taxon>
        <taxon>Tracheophyta</taxon>
        <taxon>Spermatophyta</taxon>
        <taxon>Magnoliopsida</taxon>
        <taxon>eudicotyledons</taxon>
        <taxon>Gunneridae</taxon>
        <taxon>Pentapetalae</taxon>
        <taxon>asterids</taxon>
        <taxon>Ericales</taxon>
        <taxon>Ericaceae</taxon>
        <taxon>Ericoideae</taxon>
        <taxon>Rhodoreae</taxon>
        <taxon>Rhododendron</taxon>
    </lineage>
</organism>
<dbReference type="Proteomes" id="UP000823749">
    <property type="component" value="Chromosome 6"/>
</dbReference>
<dbReference type="AlphaFoldDB" id="A0AAV6JU99"/>
<accession>A0AAV6JU99</accession>
<evidence type="ECO:0000313" key="6">
    <source>
        <dbReference type="Proteomes" id="UP000823749"/>
    </source>
</evidence>
<keyword evidence="6" id="KW-1185">Reference proteome</keyword>
<gene>
    <name evidence="5" type="ORF">RHGRI_016465</name>
</gene>
<dbReference type="Pfam" id="PF25019">
    <property type="entry name" value="LRR_R13L1-DRL21"/>
    <property type="match status" value="1"/>
</dbReference>
<dbReference type="PANTHER" id="PTHR36766">
    <property type="entry name" value="PLANT BROAD-SPECTRUM MILDEW RESISTANCE PROTEIN RPW8"/>
    <property type="match status" value="1"/>
</dbReference>
<dbReference type="GO" id="GO:0006952">
    <property type="term" value="P:defense response"/>
    <property type="evidence" value="ECO:0007669"/>
    <property type="project" value="UniProtKB-KW"/>
</dbReference>
<keyword evidence="1" id="KW-0433">Leucine-rich repeat</keyword>
<evidence type="ECO:0008006" key="7">
    <source>
        <dbReference type="Google" id="ProtNLM"/>
    </source>
</evidence>
<dbReference type="EMBL" id="JACTNZ010000006">
    <property type="protein sequence ID" value="KAG5543710.1"/>
    <property type="molecule type" value="Genomic_DNA"/>
</dbReference>
<reference evidence="5 6" key="1">
    <citation type="submission" date="2020-08" db="EMBL/GenBank/DDBJ databases">
        <title>Plant Genome Project.</title>
        <authorList>
            <person name="Zhang R.-G."/>
        </authorList>
    </citation>
    <scope>NUCLEOTIDE SEQUENCE [LARGE SCALE GENOMIC DNA]</scope>
    <source>
        <strain evidence="5">WSP0</strain>
        <tissue evidence="5">Leaf</tissue>
    </source>
</reference>
<dbReference type="InterPro" id="IPR057135">
    <property type="entry name" value="At4g27190-like_LRR"/>
</dbReference>
<protein>
    <recommendedName>
        <fullName evidence="7">Disease resistance RPP13-like protein 1</fullName>
    </recommendedName>
</protein>
<dbReference type="InterPro" id="IPR032675">
    <property type="entry name" value="LRR_dom_sf"/>
</dbReference>
<dbReference type="SUPFAM" id="SSF52058">
    <property type="entry name" value="L domain-like"/>
    <property type="match status" value="2"/>
</dbReference>
<feature type="domain" description="Disease resistance protein At4g27190-like leucine-rich repeats" evidence="3">
    <location>
        <begin position="342"/>
        <end position="459"/>
    </location>
</feature>
<feature type="domain" description="Disease resistance protein At4g27190-like leucine-rich repeats" evidence="3">
    <location>
        <begin position="103"/>
        <end position="242"/>
    </location>
</feature>
<keyword evidence="2" id="KW-0611">Plant defense</keyword>
<feature type="domain" description="R13L1/DRL21-like LRR repeat region" evidence="4">
    <location>
        <begin position="2"/>
        <end position="54"/>
    </location>
</feature>